<dbReference type="InterPro" id="IPR023400">
    <property type="entry name" value="RecA_C_sf"/>
</dbReference>
<sequence>MAKAKKETNNLDLSADEIKKVIMDKYDKESITPITQVIPTGIFPLDYILGGGIPAGRIFEICGSPSSGKTTIISRLVGNMCKMFPNKLVMYADLECKVDPKWLETNGLSNTTNFHLFAPEKAETLFDYISDALIQKDTTSLIVIDSIAATILEKELDDPLKDTYGVIAKFYQKLVNTTRGKLANSNTILVCINQMRDKIGTYFGGQTTTGGAALKYAYAQKIRTSKSSTNFDNETHDINNFSFTTKIKCEKNNIYTDGFESEILVTPKTGIDLKANAAKQMISLGFIEKSGSWFTLPDGTRVQGEEKTIMYLAQNPKLILDFYKNYIITNFDYKGRLQADLLDCLFTEEQKETENQLEEGGTNV</sequence>
<dbReference type="GO" id="GO:0005524">
    <property type="term" value="F:ATP binding"/>
    <property type="evidence" value="ECO:0007669"/>
    <property type="project" value="UniProtKB-KW"/>
</dbReference>
<dbReference type="Pfam" id="PF00154">
    <property type="entry name" value="RecA_N"/>
    <property type="match status" value="1"/>
</dbReference>
<dbReference type="EMBL" id="MWDB01000026">
    <property type="protein sequence ID" value="OQB40994.1"/>
    <property type="molecule type" value="Genomic_DNA"/>
</dbReference>
<proteinExistence type="inferred from homology"/>
<keyword evidence="6" id="KW-0233">DNA recombination</keyword>
<evidence type="ECO:0000256" key="5">
    <source>
        <dbReference type="ARBA" id="ARBA00023125"/>
    </source>
</evidence>
<organism evidence="8">
    <name type="scientific">candidate division CPR1 bacterium ADurb.Bin160</name>
    <dbReference type="NCBI Taxonomy" id="1852826"/>
    <lineage>
        <taxon>Bacteria</taxon>
        <taxon>candidate division CPR1</taxon>
    </lineage>
</organism>
<dbReference type="PRINTS" id="PR00142">
    <property type="entry name" value="RECA"/>
</dbReference>
<reference evidence="8" key="1">
    <citation type="submission" date="2017-02" db="EMBL/GenBank/DDBJ databases">
        <title>Delving into the versatile metabolic prowess of the omnipresent phylum Bacteroidetes.</title>
        <authorList>
            <person name="Nobu M.K."/>
            <person name="Mei R."/>
            <person name="Narihiro T."/>
            <person name="Kuroda K."/>
            <person name="Liu W.-T."/>
        </authorList>
    </citation>
    <scope>NUCLEOTIDE SEQUENCE</scope>
    <source>
        <strain evidence="8">ADurb.Bin160</strain>
    </source>
</reference>
<accession>A0A1V5ZM19</accession>
<dbReference type="SUPFAM" id="SSF54752">
    <property type="entry name" value="RecA protein, C-terminal domain"/>
    <property type="match status" value="1"/>
</dbReference>
<evidence type="ECO:0000256" key="4">
    <source>
        <dbReference type="ARBA" id="ARBA00022840"/>
    </source>
</evidence>
<comment type="caution">
    <text evidence="8">The sequence shown here is derived from an EMBL/GenBank/DDBJ whole genome shotgun (WGS) entry which is preliminary data.</text>
</comment>
<evidence type="ECO:0000256" key="6">
    <source>
        <dbReference type="ARBA" id="ARBA00023172"/>
    </source>
</evidence>
<gene>
    <name evidence="8" type="ORF">BWY04_01089</name>
</gene>
<keyword evidence="4" id="KW-0067">ATP-binding</keyword>
<dbReference type="AlphaFoldDB" id="A0A1V5ZM19"/>
<evidence type="ECO:0000313" key="8">
    <source>
        <dbReference type="EMBL" id="OQB40994.1"/>
    </source>
</evidence>
<dbReference type="PANTHER" id="PTHR45900">
    <property type="entry name" value="RECA"/>
    <property type="match status" value="1"/>
</dbReference>
<evidence type="ECO:0000256" key="1">
    <source>
        <dbReference type="ARBA" id="ARBA00009391"/>
    </source>
</evidence>
<keyword evidence="5" id="KW-0238">DNA-binding</keyword>
<dbReference type="GO" id="GO:0140664">
    <property type="term" value="F:ATP-dependent DNA damage sensor activity"/>
    <property type="evidence" value="ECO:0007669"/>
    <property type="project" value="InterPro"/>
</dbReference>
<dbReference type="InterPro" id="IPR049428">
    <property type="entry name" value="RecA-like_N"/>
</dbReference>
<dbReference type="PROSITE" id="PS50162">
    <property type="entry name" value="RECA_2"/>
    <property type="match status" value="1"/>
</dbReference>
<evidence type="ECO:0000256" key="3">
    <source>
        <dbReference type="ARBA" id="ARBA00022741"/>
    </source>
</evidence>
<evidence type="ECO:0000256" key="2">
    <source>
        <dbReference type="ARBA" id="ARBA00015553"/>
    </source>
</evidence>
<dbReference type="InterPro" id="IPR027417">
    <property type="entry name" value="P-loop_NTPase"/>
</dbReference>
<dbReference type="Gene3D" id="3.40.50.300">
    <property type="entry name" value="P-loop containing nucleotide triphosphate hydrolases"/>
    <property type="match status" value="1"/>
</dbReference>
<evidence type="ECO:0000259" key="7">
    <source>
        <dbReference type="PROSITE" id="PS50162"/>
    </source>
</evidence>
<dbReference type="GO" id="GO:0006281">
    <property type="term" value="P:DNA repair"/>
    <property type="evidence" value="ECO:0007669"/>
    <property type="project" value="InterPro"/>
</dbReference>
<dbReference type="GO" id="GO:0006310">
    <property type="term" value="P:DNA recombination"/>
    <property type="evidence" value="ECO:0007669"/>
    <property type="project" value="UniProtKB-KW"/>
</dbReference>
<dbReference type="InterPro" id="IPR020588">
    <property type="entry name" value="RecA_ATP-bd"/>
</dbReference>
<feature type="domain" description="RecA family profile 1" evidence="7">
    <location>
        <begin position="34"/>
        <end position="195"/>
    </location>
</feature>
<protein>
    <recommendedName>
        <fullName evidence="2">Protein RecA</fullName>
    </recommendedName>
</protein>
<dbReference type="SUPFAM" id="SSF52540">
    <property type="entry name" value="P-loop containing nucleoside triphosphate hydrolases"/>
    <property type="match status" value="1"/>
</dbReference>
<dbReference type="PANTHER" id="PTHR45900:SF1">
    <property type="entry name" value="MITOCHONDRIAL DNA REPAIR PROTEIN RECA HOMOLOG-RELATED"/>
    <property type="match status" value="1"/>
</dbReference>
<keyword evidence="3" id="KW-0547">Nucleotide-binding</keyword>
<comment type="similarity">
    <text evidence="1">Belongs to the RecA family.</text>
</comment>
<dbReference type="InterPro" id="IPR013765">
    <property type="entry name" value="DNA_recomb/repair_RecA"/>
</dbReference>
<name>A0A1V5ZM19_9BACT</name>
<dbReference type="Gene3D" id="3.30.250.10">
    <property type="entry name" value="RecA protein, C-terminal domain"/>
    <property type="match status" value="1"/>
</dbReference>
<dbReference type="GO" id="GO:0003697">
    <property type="term" value="F:single-stranded DNA binding"/>
    <property type="evidence" value="ECO:0007669"/>
    <property type="project" value="InterPro"/>
</dbReference>
<dbReference type="Proteomes" id="UP000485621">
    <property type="component" value="Unassembled WGS sequence"/>
</dbReference>